<dbReference type="InterPro" id="IPR036478">
    <property type="entry name" value="Exotox-A_middle_dom_sf"/>
</dbReference>
<dbReference type="Gene3D" id="2.60.20.10">
    <property type="entry name" value="Crystallins"/>
    <property type="match status" value="1"/>
</dbReference>
<keyword evidence="2" id="KW-1185">Reference proteome</keyword>
<gene>
    <name evidence="1" type="ORF">LMG32289_04814</name>
</gene>
<dbReference type="Gene3D" id="3.90.1350.10">
    <property type="entry name" value="Exotoxin A, middle domain"/>
    <property type="match status" value="1"/>
</dbReference>
<reference evidence="1 2" key="1">
    <citation type="submission" date="2021-08" db="EMBL/GenBank/DDBJ databases">
        <authorList>
            <person name="Peeters C."/>
        </authorList>
    </citation>
    <scope>NUCLEOTIDE SEQUENCE [LARGE SCALE GENOMIC DNA]</scope>
    <source>
        <strain evidence="1 2">LMG 32289</strain>
    </source>
</reference>
<evidence type="ECO:0000313" key="2">
    <source>
        <dbReference type="Proteomes" id="UP000706525"/>
    </source>
</evidence>
<comment type="caution">
    <text evidence="1">The sequence shown here is derived from an EMBL/GenBank/DDBJ whole genome shotgun (WGS) entry which is preliminary data.</text>
</comment>
<dbReference type="RefSeq" id="WP_223992928.1">
    <property type="nucleotide sequence ID" value="NZ_CAJZAG010000010.1"/>
</dbReference>
<dbReference type="EMBL" id="CAJZAG010000010">
    <property type="protein sequence ID" value="CAG9181378.1"/>
    <property type="molecule type" value="Genomic_DNA"/>
</dbReference>
<protein>
    <submittedName>
        <fullName evidence="1">Uncharacterized protein</fullName>
    </submittedName>
</protein>
<proteinExistence type="predicted"/>
<name>A0ABM8XMB8_9BURK</name>
<sequence length="789" mass="86071">MTAPRPNPHRHRAVPHRRRAVILFALLCLVGSSDTSARACLFAMTADAPPKLCLRGDDEIDFQNYARTFRSTFYPFERLTLDPGDVLYLSDRPRLTGRLWRISQSMEKAALIAAGITPEKIASAVLAPVACFYGDDRLRGKQSCVAPGEIEPSFVGLDGKISSIHVPSGLGARIYTENGAKGRDAALRRSVDQTGLRKLGMDDAIRSAQIARISIRCRTDCAIPEADAYDLPAQFSDAWTNFSHGHPQLGMTFRIDAEARAIIEFGNGLYIQLMHTGAVITTFWPHHHLAALSSHHTARYITVAMEFRPGQGFDVQLIRSDADRRYIDATLIHTLPWPTGLDQVISVRNVFSPRALIRADLSVNTVDPLDRVTRDATCHRQPVLAVGNAFLRGCAQAGVTESPVPVAQIPAPPADLNPPATLVRTFADAGNPLAVAAASRLCRVSMDQIFNARPMRGVPNWSACVSRTTLIISLYQTMFPDRWNLEQFSNIVRDALDHGHMPDSVQGTLPATQFVNAVRERVSGVDRRYEDAIAAFHQANVLHAYSLARNMDMLAALEHPSEEHAPDCAALAGSSEAIARTQRGMIGEYLLDLTAYISRTVTPRVWRQGALHDSPEPFTFVHAGPQDMELLVSIRALMQNWSDTYLREFSATVPLDVPPTEVCSAASPQANLVLAMSGASIANGIEEATHEAETGSHFVVVSFQGSPVAVLYGKIPPHGEFVAESRFLVSAPRSVLERHAEGAVRGAGLAASDAFVRHAASRGMTAVRAYAVTAPSVAIKHRMGYRLVD</sequence>
<accession>A0ABM8XMB8</accession>
<organism evidence="1 2">
    <name type="scientific">Cupriavidus pampae</name>
    <dbReference type="NCBI Taxonomy" id="659251"/>
    <lineage>
        <taxon>Bacteria</taxon>
        <taxon>Pseudomonadati</taxon>
        <taxon>Pseudomonadota</taxon>
        <taxon>Betaproteobacteria</taxon>
        <taxon>Burkholderiales</taxon>
        <taxon>Burkholderiaceae</taxon>
        <taxon>Cupriavidus</taxon>
    </lineage>
</organism>
<evidence type="ECO:0000313" key="1">
    <source>
        <dbReference type="EMBL" id="CAG9181378.1"/>
    </source>
</evidence>
<dbReference type="Proteomes" id="UP000706525">
    <property type="component" value="Unassembled WGS sequence"/>
</dbReference>